<dbReference type="EMBL" id="HBIB01001176">
    <property type="protein sequence ID" value="CAE0238648.1"/>
    <property type="molecule type" value="Transcribed_RNA"/>
</dbReference>
<reference evidence="3" key="1">
    <citation type="submission" date="2021-01" db="EMBL/GenBank/DDBJ databases">
        <authorList>
            <person name="Corre E."/>
            <person name="Pelletier E."/>
            <person name="Niang G."/>
            <person name="Scheremetjew M."/>
            <person name="Finn R."/>
            <person name="Kale V."/>
            <person name="Holt S."/>
            <person name="Cochrane G."/>
            <person name="Meng A."/>
            <person name="Brown T."/>
            <person name="Cohen L."/>
        </authorList>
    </citation>
    <scope>NUCLEOTIDE SEQUENCE</scope>
    <source>
        <strain evidence="3">NIES-2562</strain>
    </source>
</reference>
<name>A0A7S3CVH0_9EUKA</name>
<dbReference type="AlphaFoldDB" id="A0A7S3CVH0"/>
<sequence length="300" mass="33407">MEGVLGSQPNWHLQTRGRGGVLPRGEISSLADIAGGGTRNAPLPQRRHYPNQGRLSDSGNDYFAEYGHGKRTVQASSNSSTREAEYKGKRAFQIQYEDKQVSHGRKAVQPIKREEKEWPWVEKKGRSAAPTGPTKEYDVFEMMGSCKKFYDKEGRNMQNRENPAPWPGKKGYPPNADNSGKPIDYSLRENGGVFMKKFVHKNEAQQVPTSTSTSAQDKARARHSLSDFSHPLGSTHDRSIAPGIDGEYKFVVPGAAQALKFRAPLCKAEQVQYMKEGGPTRAELGLSTDAHVCDYRTYLF</sequence>
<proteinExistence type="predicted"/>
<evidence type="ECO:0000313" key="2">
    <source>
        <dbReference type="EMBL" id="CAE0238646.1"/>
    </source>
</evidence>
<organism evidence="3">
    <name type="scientific">Palpitomonas bilix</name>
    <dbReference type="NCBI Taxonomy" id="652834"/>
    <lineage>
        <taxon>Eukaryota</taxon>
        <taxon>Eukaryota incertae sedis</taxon>
    </lineage>
</organism>
<feature type="region of interest" description="Disordered" evidence="1">
    <location>
        <begin position="156"/>
        <end position="183"/>
    </location>
</feature>
<accession>A0A7S3CVH0</accession>
<gene>
    <name evidence="2" type="ORF">PBIL07802_LOCUS789</name>
    <name evidence="3" type="ORF">PBIL07802_LOCUS791</name>
</gene>
<protein>
    <submittedName>
        <fullName evidence="3">Uncharacterized protein</fullName>
    </submittedName>
</protein>
<evidence type="ECO:0000313" key="3">
    <source>
        <dbReference type="EMBL" id="CAE0238648.1"/>
    </source>
</evidence>
<evidence type="ECO:0000256" key="1">
    <source>
        <dbReference type="SAM" id="MobiDB-lite"/>
    </source>
</evidence>
<dbReference type="EMBL" id="HBIB01001174">
    <property type="protein sequence ID" value="CAE0238646.1"/>
    <property type="molecule type" value="Transcribed_RNA"/>
</dbReference>
<feature type="region of interest" description="Disordered" evidence="1">
    <location>
        <begin position="1"/>
        <end position="59"/>
    </location>
</feature>